<dbReference type="GO" id="GO:0046872">
    <property type="term" value="F:metal ion binding"/>
    <property type="evidence" value="ECO:0007669"/>
    <property type="project" value="UniProtKB-KW"/>
</dbReference>
<dbReference type="SUPFAM" id="SSF55856">
    <property type="entry name" value="Cytochrome b5-like heme/steroid binding domain"/>
    <property type="match status" value="1"/>
</dbReference>
<dbReference type="InterPro" id="IPR036400">
    <property type="entry name" value="Cyt_B5-like_heme/steroid_sf"/>
</dbReference>
<keyword evidence="3" id="KW-0408">Iron</keyword>
<feature type="transmembrane region" description="Helical" evidence="5">
    <location>
        <begin position="7"/>
        <end position="27"/>
    </location>
</feature>
<dbReference type="Proteomes" id="UP000230564">
    <property type="component" value="Unassembled WGS sequence"/>
</dbReference>
<dbReference type="PANTHER" id="PTHR19359">
    <property type="entry name" value="CYTOCHROME B5"/>
    <property type="match status" value="1"/>
</dbReference>
<evidence type="ECO:0000256" key="2">
    <source>
        <dbReference type="ARBA" id="ARBA00022723"/>
    </source>
</evidence>
<evidence type="ECO:0000256" key="5">
    <source>
        <dbReference type="SAM" id="Phobius"/>
    </source>
</evidence>
<dbReference type="EMBL" id="PCWQ01000006">
    <property type="protein sequence ID" value="PIR07235.1"/>
    <property type="molecule type" value="Genomic_DNA"/>
</dbReference>
<dbReference type="AlphaFoldDB" id="A0A2H0NGF6"/>
<keyword evidence="1" id="KW-0349">Heme</keyword>
<organism evidence="7 8">
    <name type="scientific">Candidatus Komeilibacteria bacterium CG11_big_fil_rev_8_21_14_0_20_36_20</name>
    <dbReference type="NCBI Taxonomy" id="1974477"/>
    <lineage>
        <taxon>Bacteria</taxon>
        <taxon>Candidatus Komeiliibacteriota</taxon>
    </lineage>
</organism>
<comment type="caution">
    <text evidence="7">The sequence shown here is derived from an EMBL/GenBank/DDBJ whole genome shotgun (WGS) entry which is preliminary data.</text>
</comment>
<keyword evidence="5" id="KW-1133">Transmembrane helix</keyword>
<sequence>MKKIINVALFIFFAVTVAILVAGLVFYQNNQSQINPNNKISPSANCNLTITTAEVAPHNNPADCWVIVDNQIYNVTNFLNMHPAGAGTILPVCGQDATQLFNSVRKHNQGSLNILQDYCVGTLSQN</sequence>
<keyword evidence="5" id="KW-0812">Transmembrane</keyword>
<dbReference type="PROSITE" id="PS50255">
    <property type="entry name" value="CYTOCHROME_B5_2"/>
    <property type="match status" value="1"/>
</dbReference>
<feature type="domain" description="Cytochrome b5 heme-binding" evidence="6">
    <location>
        <begin position="47"/>
        <end position="124"/>
    </location>
</feature>
<reference evidence="7 8" key="1">
    <citation type="submission" date="2017-09" db="EMBL/GenBank/DDBJ databases">
        <title>Depth-based differentiation of microbial function through sediment-hosted aquifers and enrichment of novel symbionts in the deep terrestrial subsurface.</title>
        <authorList>
            <person name="Probst A.J."/>
            <person name="Ladd B."/>
            <person name="Jarett J.K."/>
            <person name="Geller-Mcgrath D.E."/>
            <person name="Sieber C.M."/>
            <person name="Emerson J.B."/>
            <person name="Anantharaman K."/>
            <person name="Thomas B.C."/>
            <person name="Malmstrom R."/>
            <person name="Stieglmeier M."/>
            <person name="Klingl A."/>
            <person name="Woyke T."/>
            <person name="Ryan C.M."/>
            <person name="Banfield J.F."/>
        </authorList>
    </citation>
    <scope>NUCLEOTIDE SEQUENCE [LARGE SCALE GENOMIC DNA]</scope>
    <source>
        <strain evidence="7">CG11_big_fil_rev_8_21_14_0_20_36_20</strain>
    </source>
</reference>
<dbReference type="PROSITE" id="PS00191">
    <property type="entry name" value="CYTOCHROME_B5_1"/>
    <property type="match status" value="1"/>
</dbReference>
<evidence type="ECO:0000256" key="3">
    <source>
        <dbReference type="ARBA" id="ARBA00023004"/>
    </source>
</evidence>
<protein>
    <recommendedName>
        <fullName evidence="6">Cytochrome b5 heme-binding domain-containing protein</fullName>
    </recommendedName>
</protein>
<dbReference type="Pfam" id="PF00173">
    <property type="entry name" value="Cyt-b5"/>
    <property type="match status" value="1"/>
</dbReference>
<accession>A0A2H0NGF6</accession>
<evidence type="ECO:0000256" key="1">
    <source>
        <dbReference type="ARBA" id="ARBA00022617"/>
    </source>
</evidence>
<gene>
    <name evidence="7" type="ORF">COV55_00645</name>
</gene>
<evidence type="ECO:0000259" key="6">
    <source>
        <dbReference type="PROSITE" id="PS50255"/>
    </source>
</evidence>
<dbReference type="InterPro" id="IPR018506">
    <property type="entry name" value="Cyt_B5_heme-BS"/>
</dbReference>
<dbReference type="InterPro" id="IPR001199">
    <property type="entry name" value="Cyt_B5-like_heme/steroid-bd"/>
</dbReference>
<keyword evidence="5" id="KW-0472">Membrane</keyword>
<comment type="similarity">
    <text evidence="4">Belongs to the cytochrome b5 family.</text>
</comment>
<dbReference type="SMART" id="SM01117">
    <property type="entry name" value="Cyt-b5"/>
    <property type="match status" value="1"/>
</dbReference>
<evidence type="ECO:0000313" key="8">
    <source>
        <dbReference type="Proteomes" id="UP000230564"/>
    </source>
</evidence>
<name>A0A2H0NGF6_9BACT</name>
<evidence type="ECO:0000256" key="4">
    <source>
        <dbReference type="ARBA" id="ARBA00038168"/>
    </source>
</evidence>
<dbReference type="GO" id="GO:0020037">
    <property type="term" value="F:heme binding"/>
    <property type="evidence" value="ECO:0007669"/>
    <property type="project" value="InterPro"/>
</dbReference>
<evidence type="ECO:0000313" key="7">
    <source>
        <dbReference type="EMBL" id="PIR07235.1"/>
    </source>
</evidence>
<dbReference type="PRINTS" id="PR00363">
    <property type="entry name" value="CYTOCHROMEB5"/>
</dbReference>
<dbReference type="Gene3D" id="3.10.120.10">
    <property type="entry name" value="Cytochrome b5-like heme/steroid binding domain"/>
    <property type="match status" value="1"/>
</dbReference>
<keyword evidence="2" id="KW-0479">Metal-binding</keyword>
<dbReference type="GO" id="GO:0016020">
    <property type="term" value="C:membrane"/>
    <property type="evidence" value="ECO:0007669"/>
    <property type="project" value="TreeGrafter"/>
</dbReference>
<dbReference type="InterPro" id="IPR050668">
    <property type="entry name" value="Cytochrome_b5"/>
</dbReference>
<proteinExistence type="inferred from homology"/>